<dbReference type="InterPro" id="IPR011989">
    <property type="entry name" value="ARM-like"/>
</dbReference>
<evidence type="ECO:0000259" key="3">
    <source>
        <dbReference type="Pfam" id="PF19282"/>
    </source>
</evidence>
<dbReference type="GO" id="GO:0005737">
    <property type="term" value="C:cytoplasm"/>
    <property type="evidence" value="ECO:0007669"/>
    <property type="project" value="UniProtKB-SubCell"/>
</dbReference>
<feature type="region of interest" description="Disordered" evidence="2">
    <location>
        <begin position="331"/>
        <end position="358"/>
    </location>
</feature>
<dbReference type="InterPro" id="IPR016024">
    <property type="entry name" value="ARM-type_fold"/>
</dbReference>
<feature type="domain" description="Exportin-T C-terminal" evidence="3">
    <location>
        <begin position="372"/>
        <end position="640"/>
    </location>
</feature>
<dbReference type="Gene3D" id="1.25.10.10">
    <property type="entry name" value="Leucine-rich Repeat Variant"/>
    <property type="match status" value="1"/>
</dbReference>
<dbReference type="PANTHER" id="PTHR15952">
    <property type="entry name" value="EXPORTIN-T/LOS1"/>
    <property type="match status" value="1"/>
</dbReference>
<dbReference type="InterPro" id="IPR045546">
    <property type="entry name" value="Exportin-T_C"/>
</dbReference>
<sequence>MAAPTSVWCISANCFLPRLQWQSILVDIGLSWRFSLFASFNTGKDISSGFSVTNSLLNTIDIFLDTLINLDPLLVSRDVQLTVEELVRANEIKDYVRETSITALMNSCYHLVHLLYGPQLSHAAHLKKILVTVGLMASWVDLNLVGNDEWISLLSDLLRASLNDYNTGALVRCGVCCHLLGLVTKGMTNTDKINVITWIWDQLGQLLLSDPLVAQLFQSDCAKRSDPDDEALTSLRAFGTLLDASGLQLIECYRSLHCSAVGVDSVSGVINQRSDGSTSMRISTLNKIEDQLNLALHIFGHEDEQVSQSIVPFLRGYVALVRGTGACGTSATVSQARRRSRNRSSSNSMDSSLTGSSAVGNAAVQPSGLVELDQSRLFLLKRLLFAVVSKMKTFPLQNTDGTDEEESFDYRHDLRSLVGNLIQLDAGLVLEAINQLVKHAAQVLTTATDSFSLGIGDLGDIDVSLSLFYLFGESCKAPKNDHFAPQFYLRSAMVSIMDMLCTDSFSQFPHWALQLQYFEIMARYERYFCAAPENLFKILVAFLDHRGLRSPWRSVRVRCAYLITPLIKSHRKTLVPYTEQLLAQFADLLQLPLEPDLSDTNSTIEAHKINGHFKHSSSSEPLLSITETSFLYEAAAQLIAAEIGFSVPGADASTSENTTADDRSGHLIRMLLGPVFLQYTHLVDYYVSETDSKLAEARGRLVKQAADLITRTSRVFSQPKSVMTHSCQAVLCEALQLMLTALSRFPTDAGAPGRAAACAGVRAFLHRMVACLGPTTPSEQTDNPQDVSEILLAALIQAVPQLVRPLRMDQIVNGWIDDNMESNINNAEQRWHEIRDVIPLVTQVIQRYKNNSTTFLAACLPGLFGVIASSLTEPVSADHLVLIEERKLLRRCYLQLLLCVCQSLPHAFFQLLGLCDARPLVSILAQTEACIVADDPLGLRSGLLLFVNLIESNGEDTSFYETFLLSHLVPFCVLAPTRPSFRIADAQFGLALNEIGNCLFSLAQKQRGFCTYLQDVFLPGQQLSNELIQSYVGTLKTHSVKDFQIFLRVSYWLTLQLPLY</sequence>
<dbReference type="Proteomes" id="UP000728185">
    <property type="component" value="Unassembled WGS sequence"/>
</dbReference>
<dbReference type="InterPro" id="IPR040017">
    <property type="entry name" value="XPOT"/>
</dbReference>
<protein>
    <recommendedName>
        <fullName evidence="1">Exportin-T</fullName>
    </recommendedName>
    <alternativeName>
        <fullName evidence="1">Exportin(tRNA)</fullName>
    </alternativeName>
    <alternativeName>
        <fullName evidence="1">tRNA exportin</fullName>
    </alternativeName>
</protein>
<dbReference type="EMBL" id="LUCM01004882">
    <property type="protein sequence ID" value="KAA0193663.1"/>
    <property type="molecule type" value="Genomic_DNA"/>
</dbReference>
<keyword evidence="1" id="KW-0820">tRNA-binding</keyword>
<accession>A0A8E0S1H1</accession>
<name>A0A8E0S1H1_9TREM</name>
<dbReference type="GO" id="GO:0000049">
    <property type="term" value="F:tRNA binding"/>
    <property type="evidence" value="ECO:0007669"/>
    <property type="project" value="UniProtKB-UniRule"/>
</dbReference>
<comment type="similarity">
    <text evidence="1">Belongs to the exportin family.</text>
</comment>
<comment type="subcellular location">
    <subcellularLocation>
        <location evidence="1">Nucleus</location>
    </subcellularLocation>
    <subcellularLocation>
        <location evidence="1">Cytoplasm</location>
    </subcellularLocation>
    <text evidence="1">Shuttles between the nucleus and the cytoplasm.</text>
</comment>
<dbReference type="PANTHER" id="PTHR15952:SF11">
    <property type="entry name" value="EXPORTIN-T"/>
    <property type="match status" value="1"/>
</dbReference>
<evidence type="ECO:0000313" key="5">
    <source>
        <dbReference type="Proteomes" id="UP000728185"/>
    </source>
</evidence>
<feature type="domain" description="Exportin-T C-terminal" evidence="3">
    <location>
        <begin position="960"/>
        <end position="1048"/>
    </location>
</feature>
<evidence type="ECO:0000256" key="2">
    <source>
        <dbReference type="SAM" id="MobiDB-lite"/>
    </source>
</evidence>
<dbReference type="GO" id="GO:0005643">
    <property type="term" value="C:nuclear pore"/>
    <property type="evidence" value="ECO:0007669"/>
    <property type="project" value="TreeGrafter"/>
</dbReference>
<reference evidence="4" key="1">
    <citation type="submission" date="2019-05" db="EMBL/GenBank/DDBJ databases">
        <title>Annotation for the trematode Fasciolopsis buski.</title>
        <authorList>
            <person name="Choi Y.-J."/>
        </authorList>
    </citation>
    <scope>NUCLEOTIDE SEQUENCE</scope>
    <source>
        <strain evidence="4">HT</strain>
        <tissue evidence="4">Whole worm</tissue>
    </source>
</reference>
<keyword evidence="1" id="KW-0813">Transport</keyword>
<dbReference type="GO" id="GO:0071528">
    <property type="term" value="P:tRNA re-export from nucleus"/>
    <property type="evidence" value="ECO:0007669"/>
    <property type="project" value="UniProtKB-UniRule"/>
</dbReference>
<gene>
    <name evidence="4" type="ORF">FBUS_08524</name>
</gene>
<keyword evidence="1" id="KW-0694">RNA-binding</keyword>
<evidence type="ECO:0000313" key="4">
    <source>
        <dbReference type="EMBL" id="KAA0193663.1"/>
    </source>
</evidence>
<keyword evidence="1" id="KW-0963">Cytoplasm</keyword>
<feature type="compositionally biased region" description="Low complexity" evidence="2">
    <location>
        <begin position="343"/>
        <end position="357"/>
    </location>
</feature>
<dbReference type="Pfam" id="PF19282">
    <property type="entry name" value="Exportin-T"/>
    <property type="match status" value="2"/>
</dbReference>
<comment type="caution">
    <text evidence="4">The sequence shown here is derived from an EMBL/GenBank/DDBJ whole genome shotgun (WGS) entry which is preliminary data.</text>
</comment>
<evidence type="ECO:0000256" key="1">
    <source>
        <dbReference type="RuleBase" id="RU366037"/>
    </source>
</evidence>
<dbReference type="GO" id="GO:0031267">
    <property type="term" value="F:small GTPase binding"/>
    <property type="evidence" value="ECO:0007669"/>
    <property type="project" value="InterPro"/>
</dbReference>
<dbReference type="AlphaFoldDB" id="A0A8E0S1H1"/>
<dbReference type="OrthoDB" id="26399at2759"/>
<organism evidence="4 5">
    <name type="scientific">Fasciolopsis buskii</name>
    <dbReference type="NCBI Taxonomy" id="27845"/>
    <lineage>
        <taxon>Eukaryota</taxon>
        <taxon>Metazoa</taxon>
        <taxon>Spiralia</taxon>
        <taxon>Lophotrochozoa</taxon>
        <taxon>Platyhelminthes</taxon>
        <taxon>Trematoda</taxon>
        <taxon>Digenea</taxon>
        <taxon>Plagiorchiida</taxon>
        <taxon>Echinostomata</taxon>
        <taxon>Echinostomatoidea</taxon>
        <taxon>Fasciolidae</taxon>
        <taxon>Fasciolopsis</taxon>
    </lineage>
</organism>
<keyword evidence="1" id="KW-0539">Nucleus</keyword>
<proteinExistence type="inferred from homology"/>
<keyword evidence="5" id="KW-1185">Reference proteome</keyword>
<dbReference type="SUPFAM" id="SSF48371">
    <property type="entry name" value="ARM repeat"/>
    <property type="match status" value="1"/>
</dbReference>
<comment type="function">
    <text evidence="1">tRNA nucleus export receptor which facilitates tRNA translocation across the nuclear pore complex.</text>
</comment>
<dbReference type="GO" id="GO:0016363">
    <property type="term" value="C:nuclear matrix"/>
    <property type="evidence" value="ECO:0007669"/>
    <property type="project" value="TreeGrafter"/>
</dbReference>